<reference evidence="11" key="1">
    <citation type="submission" date="2016-06" db="UniProtKB">
        <authorList>
            <consortium name="WormBaseParasite"/>
        </authorList>
    </citation>
    <scope>IDENTIFICATION</scope>
</reference>
<dbReference type="GO" id="GO:0005005">
    <property type="term" value="F:transmembrane-ephrin receptor activity"/>
    <property type="evidence" value="ECO:0007669"/>
    <property type="project" value="TreeGrafter"/>
</dbReference>
<keyword evidence="10" id="KW-1185">Reference proteome</keyword>
<dbReference type="Gene3D" id="2.60.40.10">
    <property type="entry name" value="Immunoglobulins"/>
    <property type="match status" value="1"/>
</dbReference>
<dbReference type="GO" id="GO:0030425">
    <property type="term" value="C:dendrite"/>
    <property type="evidence" value="ECO:0007669"/>
    <property type="project" value="TreeGrafter"/>
</dbReference>
<dbReference type="GO" id="GO:0005524">
    <property type="term" value="F:ATP binding"/>
    <property type="evidence" value="ECO:0007669"/>
    <property type="project" value="UniProtKB-KW"/>
</dbReference>
<keyword evidence="6" id="KW-0472">Membrane</keyword>
<keyword evidence="4" id="KW-0067">ATP-binding</keyword>
<protein>
    <submittedName>
        <fullName evidence="11">Fibronectin type-III domain-containing protein</fullName>
    </submittedName>
</protein>
<dbReference type="CDD" id="cd00063">
    <property type="entry name" value="FN3"/>
    <property type="match status" value="1"/>
</dbReference>
<dbReference type="EMBL" id="UZAK01039265">
    <property type="protein sequence ID" value="VDP62601.1"/>
    <property type="molecule type" value="Genomic_DNA"/>
</dbReference>
<evidence type="ECO:0000313" key="9">
    <source>
        <dbReference type="EMBL" id="VDP62601.1"/>
    </source>
</evidence>
<dbReference type="STRING" id="6186.A0A183KPK0"/>
<dbReference type="Gene3D" id="2.10.50.10">
    <property type="entry name" value="Tumor Necrosis Factor Receptor, subunit A, domain 2"/>
    <property type="match status" value="1"/>
</dbReference>
<dbReference type="Proteomes" id="UP000279833">
    <property type="component" value="Unassembled WGS sequence"/>
</dbReference>
<keyword evidence="3" id="KW-0547">Nucleotide-binding</keyword>
<dbReference type="InterPro" id="IPR036116">
    <property type="entry name" value="FN3_sf"/>
</dbReference>
<reference evidence="9 10" key="2">
    <citation type="submission" date="2018-11" db="EMBL/GenBank/DDBJ databases">
        <authorList>
            <consortium name="Pathogen Informatics"/>
        </authorList>
    </citation>
    <scope>NUCLEOTIDE SEQUENCE [LARGE SCALE GENOMIC DNA]</scope>
    <source>
        <strain evidence="9">Dakar</strain>
        <strain evidence="10">Dakar, Senegal</strain>
    </source>
</reference>
<keyword evidence="5" id="KW-1133">Transmembrane helix</keyword>
<dbReference type="GO" id="GO:0005886">
    <property type="term" value="C:plasma membrane"/>
    <property type="evidence" value="ECO:0007669"/>
    <property type="project" value="TreeGrafter"/>
</dbReference>
<dbReference type="InterPro" id="IPR003961">
    <property type="entry name" value="FN3_dom"/>
</dbReference>
<dbReference type="InterPro" id="IPR050449">
    <property type="entry name" value="Ephrin_rcpt_TKs"/>
</dbReference>
<dbReference type="GO" id="GO:0007411">
    <property type="term" value="P:axon guidance"/>
    <property type="evidence" value="ECO:0007669"/>
    <property type="project" value="TreeGrafter"/>
</dbReference>
<evidence type="ECO:0000256" key="4">
    <source>
        <dbReference type="ARBA" id="ARBA00022840"/>
    </source>
</evidence>
<evidence type="ECO:0000313" key="10">
    <source>
        <dbReference type="Proteomes" id="UP000279833"/>
    </source>
</evidence>
<feature type="domain" description="Fibronectin type-III" evidence="8">
    <location>
        <begin position="162"/>
        <end position="218"/>
    </location>
</feature>
<organism evidence="11">
    <name type="scientific">Schistosoma curassoni</name>
    <dbReference type="NCBI Taxonomy" id="6186"/>
    <lineage>
        <taxon>Eukaryota</taxon>
        <taxon>Metazoa</taxon>
        <taxon>Spiralia</taxon>
        <taxon>Lophotrochozoa</taxon>
        <taxon>Platyhelminthes</taxon>
        <taxon>Trematoda</taxon>
        <taxon>Digenea</taxon>
        <taxon>Strigeidida</taxon>
        <taxon>Schistosomatoidea</taxon>
        <taxon>Schistosomatidae</taxon>
        <taxon>Schistosoma</taxon>
    </lineage>
</organism>
<dbReference type="InterPro" id="IPR013783">
    <property type="entry name" value="Ig-like_fold"/>
</dbReference>
<keyword evidence="2" id="KW-0812">Transmembrane</keyword>
<dbReference type="AlphaFoldDB" id="A0A183KPK0"/>
<evidence type="ECO:0000256" key="6">
    <source>
        <dbReference type="ARBA" id="ARBA00023136"/>
    </source>
</evidence>
<evidence type="ECO:0000256" key="3">
    <source>
        <dbReference type="ARBA" id="ARBA00022741"/>
    </source>
</evidence>
<dbReference type="SUPFAM" id="SSF49265">
    <property type="entry name" value="Fibronectin type III"/>
    <property type="match status" value="1"/>
</dbReference>
<evidence type="ECO:0000259" key="8">
    <source>
        <dbReference type="PROSITE" id="PS50853"/>
    </source>
</evidence>
<dbReference type="PANTHER" id="PTHR46877">
    <property type="entry name" value="EPH RECEPTOR A5"/>
    <property type="match status" value="1"/>
</dbReference>
<evidence type="ECO:0000256" key="7">
    <source>
        <dbReference type="ARBA" id="ARBA00023170"/>
    </source>
</evidence>
<comment type="subcellular location">
    <subcellularLocation>
        <location evidence="1">Membrane</location>
        <topology evidence="1">Single-pass membrane protein</topology>
    </subcellularLocation>
</comment>
<dbReference type="PANTHER" id="PTHR46877:SF14">
    <property type="entry name" value="RECEPTOR PROTEIN-TYROSINE KINASE"/>
    <property type="match status" value="1"/>
</dbReference>
<gene>
    <name evidence="9" type="ORF">SCUD_LOCUS16982</name>
</gene>
<keyword evidence="7" id="KW-0675">Receptor</keyword>
<proteinExistence type="predicted"/>
<dbReference type="PROSITE" id="PS50853">
    <property type="entry name" value="FN3"/>
    <property type="match status" value="1"/>
</dbReference>
<sequence length="218" mass="24210">RLINLPETEAGHNKEVRQIHVQCIPGSIFVNQYSTFTKSNDHSIHNNKLFNNINDENNGLAFCMADGTWHLQTNHGCVCDAGYELIEHTETCQGDCFYHVHFKTACPRGMFKSSPGLQPCSLCPLNSIAPHAGFRICHCLSGYFRIAPNLSAEHSCLGPPSAPRNLNAIHINGTSVILSWDPPIRSGGFHETLYHVQCQGCQIDTVKYQPGNHLNETK</sequence>
<evidence type="ECO:0000313" key="11">
    <source>
        <dbReference type="WBParaSite" id="SCUD_0001698501-mRNA-1"/>
    </source>
</evidence>
<dbReference type="WBParaSite" id="SCUD_0001698501-mRNA-1">
    <property type="protein sequence ID" value="SCUD_0001698501-mRNA-1"/>
    <property type="gene ID" value="SCUD_0001698501"/>
</dbReference>
<evidence type="ECO:0000256" key="5">
    <source>
        <dbReference type="ARBA" id="ARBA00022989"/>
    </source>
</evidence>
<evidence type="ECO:0000256" key="2">
    <source>
        <dbReference type="ARBA" id="ARBA00022692"/>
    </source>
</evidence>
<accession>A0A183KPK0</accession>
<evidence type="ECO:0000256" key="1">
    <source>
        <dbReference type="ARBA" id="ARBA00004167"/>
    </source>
</evidence>
<name>A0A183KPK0_9TREM</name>